<accession>G7WB56</accession>
<organism evidence="2 3">
    <name type="scientific">Desulfosporosinus orientis (strain ATCC 19365 / DSM 765 / NCIMB 8382 / VKM B-1628 / Singapore I)</name>
    <name type="common">Desulfotomaculum orientis</name>
    <dbReference type="NCBI Taxonomy" id="768706"/>
    <lineage>
        <taxon>Bacteria</taxon>
        <taxon>Bacillati</taxon>
        <taxon>Bacillota</taxon>
        <taxon>Clostridia</taxon>
        <taxon>Eubacteriales</taxon>
        <taxon>Desulfitobacteriaceae</taxon>
        <taxon>Desulfosporosinus</taxon>
    </lineage>
</organism>
<dbReference type="EMBL" id="CP003108">
    <property type="protein sequence ID" value="AET67837.1"/>
    <property type="molecule type" value="Genomic_DNA"/>
</dbReference>
<name>G7WB56_DESOD</name>
<reference evidence="2 3" key="2">
    <citation type="journal article" date="2012" name="J. Bacteriol.">
        <title>Complete genome sequences of Desulfosporosinus orientis DSM765T, Desulfosporosinus youngiae DSM17734T, Desulfosporosinus meridiei DSM13257T, and Desulfosporosinus acidiphilus DSM22704T.</title>
        <authorList>
            <person name="Pester M."/>
            <person name="Brambilla E."/>
            <person name="Alazard D."/>
            <person name="Rattei T."/>
            <person name="Weinmaier T."/>
            <person name="Han J."/>
            <person name="Lucas S."/>
            <person name="Lapidus A."/>
            <person name="Cheng J.F."/>
            <person name="Goodwin L."/>
            <person name="Pitluck S."/>
            <person name="Peters L."/>
            <person name="Ovchinnikova G."/>
            <person name="Teshima H."/>
            <person name="Detter J.C."/>
            <person name="Han C.S."/>
            <person name="Tapia R."/>
            <person name="Land M.L."/>
            <person name="Hauser L."/>
            <person name="Kyrpides N.C."/>
            <person name="Ivanova N.N."/>
            <person name="Pagani I."/>
            <person name="Huntmann M."/>
            <person name="Wei C.L."/>
            <person name="Davenport K.W."/>
            <person name="Daligault H."/>
            <person name="Chain P.S."/>
            <person name="Chen A."/>
            <person name="Mavromatis K."/>
            <person name="Markowitz V."/>
            <person name="Szeto E."/>
            <person name="Mikhailova N."/>
            <person name="Pati A."/>
            <person name="Wagner M."/>
            <person name="Woyke T."/>
            <person name="Ollivier B."/>
            <person name="Klenk H.P."/>
            <person name="Spring S."/>
            <person name="Loy A."/>
        </authorList>
    </citation>
    <scope>NUCLEOTIDE SEQUENCE [LARGE SCALE GENOMIC DNA]</scope>
    <source>
        <strain evidence="3">ATCC 19365 / DSM 765 / NCIMB 8382 / VKM B-1628</strain>
    </source>
</reference>
<dbReference type="InterPro" id="IPR024775">
    <property type="entry name" value="DinB-like"/>
</dbReference>
<dbReference type="AlphaFoldDB" id="G7WB56"/>
<evidence type="ECO:0000313" key="2">
    <source>
        <dbReference type="EMBL" id="AET67837.1"/>
    </source>
</evidence>
<evidence type="ECO:0000259" key="1">
    <source>
        <dbReference type="Pfam" id="PF12867"/>
    </source>
</evidence>
<dbReference type="KEGG" id="dor:Desor_2235"/>
<dbReference type="InterPro" id="IPR034660">
    <property type="entry name" value="DinB/YfiT-like"/>
</dbReference>
<evidence type="ECO:0000313" key="3">
    <source>
        <dbReference type="Proteomes" id="UP000006346"/>
    </source>
</evidence>
<feature type="domain" description="DinB-like" evidence="1">
    <location>
        <begin position="27"/>
        <end position="149"/>
    </location>
</feature>
<dbReference type="Gene3D" id="1.20.120.450">
    <property type="entry name" value="dinb family like domain"/>
    <property type="match status" value="1"/>
</dbReference>
<dbReference type="Proteomes" id="UP000006346">
    <property type="component" value="Chromosome"/>
</dbReference>
<proteinExistence type="predicted"/>
<dbReference type="STRING" id="768706.Desor_2235"/>
<reference evidence="3" key="1">
    <citation type="submission" date="2011-11" db="EMBL/GenBank/DDBJ databases">
        <title>Complete sequence of Desulfosporosinus orientis DSM 765.</title>
        <authorList>
            <person name="Lucas S."/>
            <person name="Han J."/>
            <person name="Lapidus A."/>
            <person name="Cheng J.-F."/>
            <person name="Goodwin L."/>
            <person name="Pitluck S."/>
            <person name="Peters L."/>
            <person name="Ovchinnikova G."/>
            <person name="Teshima H."/>
            <person name="Detter J.C."/>
            <person name="Han C."/>
            <person name="Tapia R."/>
            <person name="Land M."/>
            <person name="Hauser L."/>
            <person name="Kyrpides N."/>
            <person name="Ivanova N."/>
            <person name="Pagani I."/>
            <person name="Pester M."/>
            <person name="Spring S."/>
            <person name="Ollivier B."/>
            <person name="Rattei T."/>
            <person name="Klenk H.-P."/>
            <person name="Wagner M."/>
            <person name="Loy A."/>
            <person name="Woyke T."/>
        </authorList>
    </citation>
    <scope>NUCLEOTIDE SEQUENCE [LARGE SCALE GENOMIC DNA]</scope>
    <source>
        <strain evidence="3">ATCC 19365 / DSM 765 / NCIMB 8382 / VKM B-1628</strain>
    </source>
</reference>
<gene>
    <name evidence="2" type="ordered locus">Desor_2235</name>
</gene>
<dbReference type="SUPFAM" id="SSF109854">
    <property type="entry name" value="DinB/YfiT-like putative metalloenzymes"/>
    <property type="match status" value="1"/>
</dbReference>
<dbReference type="OrthoDB" id="9798830at2"/>
<dbReference type="Pfam" id="PF12867">
    <property type="entry name" value="DinB_2"/>
    <property type="match status" value="1"/>
</dbReference>
<dbReference type="eggNOG" id="COG2318">
    <property type="taxonomic scope" value="Bacteria"/>
</dbReference>
<dbReference type="HOGENOM" id="CLU_107587_1_0_9"/>
<keyword evidence="3" id="KW-1185">Reference proteome</keyword>
<sequence length="164" mass="19220">MSTRKDIILTQLRSCRDQDGWFAPLSVALRGLTAEQAAKNVGQSTNSIFGIVHHLVFWNERYLQRFKDSSLPPLKISNVETFVKDPGEIVERWDDLYQRLDNLFVQWEEAIIKCDDAKLDSRTHPDRDESWWTSLAHLAIHNAHHIGQIVHIRKEQGLWETWFE</sequence>
<protein>
    <submittedName>
        <fullName evidence="2">DinB family protein</fullName>
    </submittedName>
</protein>
<dbReference type="RefSeq" id="WP_014184649.1">
    <property type="nucleotide sequence ID" value="NC_016584.1"/>
</dbReference>